<dbReference type="Pfam" id="PF01678">
    <property type="entry name" value="DAP_epimerase"/>
    <property type="match status" value="1"/>
</dbReference>
<dbReference type="AlphaFoldDB" id="X1DGN6"/>
<comment type="similarity">
    <text evidence="1">Belongs to the diaminopimelate epimerase family.</text>
</comment>
<evidence type="ECO:0008006" key="4">
    <source>
        <dbReference type="Google" id="ProtNLM"/>
    </source>
</evidence>
<evidence type="ECO:0000256" key="1">
    <source>
        <dbReference type="ARBA" id="ARBA00010219"/>
    </source>
</evidence>
<sequence>IPLSKWGFKLENYKIFPNKTNVEFVQIKNDRELNMRVWERGIGETLACGTGACAAAVCAIKLKKVKGNNITANLMGGKLNIILDPSFTNVFLEGSVDHNFDGEYLL</sequence>
<evidence type="ECO:0000313" key="3">
    <source>
        <dbReference type="EMBL" id="GAH20016.1"/>
    </source>
</evidence>
<dbReference type="GO" id="GO:0008837">
    <property type="term" value="F:diaminopimelate epimerase activity"/>
    <property type="evidence" value="ECO:0007669"/>
    <property type="project" value="InterPro"/>
</dbReference>
<protein>
    <recommendedName>
        <fullName evidence="4">Diaminopimelate epimerase</fullName>
    </recommendedName>
</protein>
<dbReference type="InterPro" id="IPR001653">
    <property type="entry name" value="DAP_epimerase_DapF"/>
</dbReference>
<proteinExistence type="inferred from homology"/>
<feature type="non-terminal residue" evidence="3">
    <location>
        <position position="1"/>
    </location>
</feature>
<gene>
    <name evidence="3" type="ORF">S03H2_06802</name>
</gene>
<dbReference type="SUPFAM" id="SSF54506">
    <property type="entry name" value="Diaminopimelate epimerase-like"/>
    <property type="match status" value="1"/>
</dbReference>
<dbReference type="PANTHER" id="PTHR31689:SF0">
    <property type="entry name" value="DIAMINOPIMELATE EPIMERASE"/>
    <property type="match status" value="1"/>
</dbReference>
<comment type="caution">
    <text evidence="3">The sequence shown here is derived from an EMBL/GenBank/DDBJ whole genome shotgun (WGS) entry which is preliminary data.</text>
</comment>
<dbReference type="GO" id="GO:0009089">
    <property type="term" value="P:lysine biosynthetic process via diaminopimelate"/>
    <property type="evidence" value="ECO:0007669"/>
    <property type="project" value="InterPro"/>
</dbReference>
<name>X1DGN6_9ZZZZ</name>
<dbReference type="GO" id="GO:0005829">
    <property type="term" value="C:cytosol"/>
    <property type="evidence" value="ECO:0007669"/>
    <property type="project" value="TreeGrafter"/>
</dbReference>
<dbReference type="EMBL" id="BARU01003039">
    <property type="protein sequence ID" value="GAH20016.1"/>
    <property type="molecule type" value="Genomic_DNA"/>
</dbReference>
<organism evidence="3">
    <name type="scientific">marine sediment metagenome</name>
    <dbReference type="NCBI Taxonomy" id="412755"/>
    <lineage>
        <taxon>unclassified sequences</taxon>
        <taxon>metagenomes</taxon>
        <taxon>ecological metagenomes</taxon>
    </lineage>
</organism>
<evidence type="ECO:0000256" key="2">
    <source>
        <dbReference type="ARBA" id="ARBA00023235"/>
    </source>
</evidence>
<keyword evidence="2" id="KW-0413">Isomerase</keyword>
<reference evidence="3" key="1">
    <citation type="journal article" date="2014" name="Front. Microbiol.">
        <title>High frequency of phylogenetically diverse reductive dehalogenase-homologous genes in deep subseafloor sedimentary metagenomes.</title>
        <authorList>
            <person name="Kawai M."/>
            <person name="Futagami T."/>
            <person name="Toyoda A."/>
            <person name="Takaki Y."/>
            <person name="Nishi S."/>
            <person name="Hori S."/>
            <person name="Arai W."/>
            <person name="Tsubouchi T."/>
            <person name="Morono Y."/>
            <person name="Uchiyama I."/>
            <person name="Ito T."/>
            <person name="Fujiyama A."/>
            <person name="Inagaki F."/>
            <person name="Takami H."/>
        </authorList>
    </citation>
    <scope>NUCLEOTIDE SEQUENCE</scope>
    <source>
        <strain evidence="3">Expedition CK06-06</strain>
    </source>
</reference>
<dbReference type="Gene3D" id="3.10.310.10">
    <property type="entry name" value="Diaminopimelate Epimerase, Chain A, domain 1"/>
    <property type="match status" value="1"/>
</dbReference>
<accession>X1DGN6</accession>
<dbReference type="PANTHER" id="PTHR31689">
    <property type="entry name" value="DIAMINOPIMELATE EPIMERASE, CHLOROPLASTIC"/>
    <property type="match status" value="1"/>
</dbReference>